<feature type="region of interest" description="Disordered" evidence="1">
    <location>
        <begin position="50"/>
        <end position="111"/>
    </location>
</feature>
<accession>A0A5P1MRM3</accession>
<evidence type="ECO:0000313" key="2">
    <source>
        <dbReference type="EMBL" id="QEI45454.1"/>
    </source>
</evidence>
<name>A0A5P1MRM3_ECOLX</name>
<sequence>MLRESPAVRGCRTGGVGQRRAPLPIPCLEDSDCDGHPAWFVHALTGSCRRTRRSSRRASRTASRRPACRPHFRRRGCGDAHPYTDAGPSERWPTTLTASRREFRGERQAPPPVAALARRRFVVARFLRGGAWRSSTWAMCSSTTRSASAG</sequence>
<protein>
    <submittedName>
        <fullName evidence="2">Uncharacterized protein</fullName>
    </submittedName>
</protein>
<dbReference type="EMBL" id="MN101850">
    <property type="protein sequence ID" value="QEI45454.1"/>
    <property type="molecule type" value="Genomic_DNA"/>
</dbReference>
<dbReference type="AlphaFoldDB" id="A0A5P1MRM3"/>
<proteinExistence type="predicted"/>
<evidence type="ECO:0000256" key="1">
    <source>
        <dbReference type="SAM" id="MobiDB-lite"/>
    </source>
</evidence>
<keyword evidence="2" id="KW-0614">Plasmid</keyword>
<organism evidence="2">
    <name type="scientific">Escherichia coli</name>
    <dbReference type="NCBI Taxonomy" id="562"/>
    <lineage>
        <taxon>Bacteria</taxon>
        <taxon>Pseudomonadati</taxon>
        <taxon>Pseudomonadota</taxon>
        <taxon>Gammaproteobacteria</taxon>
        <taxon>Enterobacterales</taxon>
        <taxon>Enterobacteriaceae</taxon>
        <taxon>Escherichia</taxon>
    </lineage>
</organism>
<reference evidence="2" key="1">
    <citation type="submission" date="2019-06" db="EMBL/GenBank/DDBJ databases">
        <title>Genomic and phenotypic analysis of NDM-1-producing atypical Enteroaggregative Escherichia coli causing a fatal outbreak.</title>
        <authorList>
            <person name="Bai L."/>
        </authorList>
    </citation>
    <scope>NUCLEOTIDE SEQUENCE</scope>
    <source>
        <strain evidence="2">13ZX28</strain>
        <plasmid evidence="2">p13ZX28-272</plasmid>
    </source>
</reference>
<feature type="compositionally biased region" description="Basic residues" evidence="1">
    <location>
        <begin position="50"/>
        <end position="75"/>
    </location>
</feature>
<geneLocation type="plasmid" evidence="2">
    <name>p13ZX28-272</name>
</geneLocation>
<gene>
    <name evidence="2" type="ORF">p13ZX28-272_00255</name>
</gene>